<evidence type="ECO:0000313" key="11">
    <source>
        <dbReference type="Proteomes" id="UP000231655"/>
    </source>
</evidence>
<dbReference type="InterPro" id="IPR020603">
    <property type="entry name" value="MraZ_dom"/>
</dbReference>
<dbReference type="InterPro" id="IPR038619">
    <property type="entry name" value="MraZ_sf"/>
</dbReference>
<keyword evidence="9" id="KW-0131">Cell cycle</keyword>
<dbReference type="InterPro" id="IPR035642">
    <property type="entry name" value="MraZ_N"/>
</dbReference>
<reference evidence="9 12" key="2">
    <citation type="journal article" date="2018" name="Int. J. Syst. Evol. Microbiol.">
        <title>Pseudooceanicola lipolyticus sp. nov., a marine alphaproteobacterium, reclassification of Oceanicola flagellatus as Pseudooceanicola flagellatus comb. nov. and emended description of the genus Pseudooceanicola.</title>
        <authorList>
            <person name="Huang M.-M."/>
            <person name="Guo L.-L."/>
            <person name="Wu Y.-H."/>
            <person name="Lai Q.-L."/>
            <person name="Shao Z.-Z."/>
            <person name="Wang C.-S."/>
            <person name="Wu M."/>
            <person name="Xu X.-W."/>
        </authorList>
    </citation>
    <scope>NUCLEOTIDE SEQUENCE [LARGE SCALE GENOMIC DNA]</scope>
    <source>
        <strain evidence="9 12">Ar-45</strain>
    </source>
</reference>
<dbReference type="RefSeq" id="WP_097146600.1">
    <property type="nucleotide sequence ID" value="NZ_OBEA01000005.1"/>
</dbReference>
<dbReference type="GO" id="GO:0003700">
    <property type="term" value="F:DNA-binding transcription factor activity"/>
    <property type="evidence" value="ECO:0007669"/>
    <property type="project" value="UniProtKB-UniRule"/>
</dbReference>
<dbReference type="GO" id="GO:0051301">
    <property type="term" value="P:cell division"/>
    <property type="evidence" value="ECO:0007669"/>
    <property type="project" value="UniProtKB-KW"/>
</dbReference>
<evidence type="ECO:0000256" key="6">
    <source>
        <dbReference type="ARBA" id="ARBA00023163"/>
    </source>
</evidence>
<keyword evidence="6 7" id="KW-0804">Transcription</keyword>
<keyword evidence="9" id="KW-0132">Cell division</keyword>
<dbReference type="AlphaFoldDB" id="A0A285J369"/>
<dbReference type="Proteomes" id="UP000231702">
    <property type="component" value="Unassembled WGS sequence"/>
</dbReference>
<dbReference type="SUPFAM" id="SSF89447">
    <property type="entry name" value="AbrB/MazE/MraZ-like"/>
    <property type="match status" value="1"/>
</dbReference>
<dbReference type="CDD" id="cd16320">
    <property type="entry name" value="MraZ_N"/>
    <property type="match status" value="1"/>
</dbReference>
<dbReference type="PANTHER" id="PTHR34701">
    <property type="entry name" value="TRANSCRIPTIONAL REGULATOR MRAZ"/>
    <property type="match status" value="1"/>
</dbReference>
<dbReference type="CDD" id="cd16321">
    <property type="entry name" value="MraZ_C"/>
    <property type="match status" value="1"/>
</dbReference>
<evidence type="ECO:0000256" key="4">
    <source>
        <dbReference type="ARBA" id="ARBA00023015"/>
    </source>
</evidence>
<comment type="subcellular location">
    <subcellularLocation>
        <location evidence="7">Cytoplasm</location>
        <location evidence="7">Nucleoid</location>
    </subcellularLocation>
</comment>
<keyword evidence="3" id="KW-0677">Repeat</keyword>
<dbReference type="InterPro" id="IPR007159">
    <property type="entry name" value="SpoVT-AbrB_dom"/>
</dbReference>
<dbReference type="PANTHER" id="PTHR34701:SF1">
    <property type="entry name" value="TRANSCRIPTIONAL REGULATOR MRAZ"/>
    <property type="match status" value="1"/>
</dbReference>
<dbReference type="GO" id="GO:0009295">
    <property type="term" value="C:nucleoid"/>
    <property type="evidence" value="ECO:0007669"/>
    <property type="project" value="UniProtKB-SubCell"/>
</dbReference>
<keyword evidence="5 7" id="KW-0238">DNA-binding</keyword>
<dbReference type="InterPro" id="IPR037914">
    <property type="entry name" value="SpoVT-AbrB_sf"/>
</dbReference>
<dbReference type="InterPro" id="IPR003444">
    <property type="entry name" value="MraZ"/>
</dbReference>
<dbReference type="GO" id="GO:0005737">
    <property type="term" value="C:cytoplasm"/>
    <property type="evidence" value="ECO:0007669"/>
    <property type="project" value="UniProtKB-UniRule"/>
</dbReference>
<evidence type="ECO:0000259" key="8">
    <source>
        <dbReference type="PROSITE" id="PS51740"/>
    </source>
</evidence>
<evidence type="ECO:0000256" key="1">
    <source>
        <dbReference type="ARBA" id="ARBA00013860"/>
    </source>
</evidence>
<evidence type="ECO:0000313" key="10">
    <source>
        <dbReference type="EMBL" id="SNY54749.1"/>
    </source>
</evidence>
<dbReference type="EMBL" id="OBEA01000005">
    <property type="protein sequence ID" value="SNY54749.1"/>
    <property type="molecule type" value="Genomic_DNA"/>
</dbReference>
<evidence type="ECO:0000313" key="12">
    <source>
        <dbReference type="Proteomes" id="UP000231702"/>
    </source>
</evidence>
<gene>
    <name evidence="7" type="primary">mraZ</name>
    <name evidence="9" type="ORF">CVM39_07315</name>
    <name evidence="10" type="ORF">SAMN06297129_2898</name>
</gene>
<dbReference type="HAMAP" id="MF_01008">
    <property type="entry name" value="MraZ"/>
    <property type="match status" value="1"/>
</dbReference>
<evidence type="ECO:0000313" key="9">
    <source>
        <dbReference type="EMBL" id="PJE29706.1"/>
    </source>
</evidence>
<evidence type="ECO:0000256" key="5">
    <source>
        <dbReference type="ARBA" id="ARBA00023125"/>
    </source>
</evidence>
<comment type="subunit">
    <text evidence="7">Forms oligomers.</text>
</comment>
<evidence type="ECO:0000256" key="3">
    <source>
        <dbReference type="ARBA" id="ARBA00022737"/>
    </source>
</evidence>
<comment type="similarity">
    <text evidence="7">Belongs to the MraZ family.</text>
</comment>
<dbReference type="Gene3D" id="3.40.1550.20">
    <property type="entry name" value="Transcriptional regulator MraZ domain"/>
    <property type="match status" value="1"/>
</dbReference>
<dbReference type="Pfam" id="PF02381">
    <property type="entry name" value="MraZ"/>
    <property type="match status" value="1"/>
</dbReference>
<feature type="domain" description="SpoVT-AbrB" evidence="8">
    <location>
        <begin position="1"/>
        <end position="41"/>
    </location>
</feature>
<dbReference type="Proteomes" id="UP000231655">
    <property type="component" value="Unassembled WGS sequence"/>
</dbReference>
<keyword evidence="2 7" id="KW-0963">Cytoplasm</keyword>
<dbReference type="GO" id="GO:0000976">
    <property type="term" value="F:transcription cis-regulatory region binding"/>
    <property type="evidence" value="ECO:0007669"/>
    <property type="project" value="TreeGrafter"/>
</dbReference>
<accession>A0A285J369</accession>
<feature type="domain" description="SpoVT-AbrB" evidence="8">
    <location>
        <begin position="82"/>
        <end position="127"/>
    </location>
</feature>
<dbReference type="GO" id="GO:2000143">
    <property type="term" value="P:negative regulation of DNA-templated transcription initiation"/>
    <property type="evidence" value="ECO:0007669"/>
    <property type="project" value="TreeGrafter"/>
</dbReference>
<dbReference type="EMBL" id="PGTD01000015">
    <property type="protein sequence ID" value="PJE29706.1"/>
    <property type="molecule type" value="Genomic_DNA"/>
</dbReference>
<proteinExistence type="inferred from homology"/>
<protein>
    <recommendedName>
        <fullName evidence="1 7">Transcriptional regulator MraZ</fullName>
    </recommendedName>
</protein>
<evidence type="ECO:0000256" key="7">
    <source>
        <dbReference type="HAMAP-Rule" id="MF_01008"/>
    </source>
</evidence>
<dbReference type="PROSITE" id="PS51740">
    <property type="entry name" value="SPOVT_ABRB"/>
    <property type="match status" value="2"/>
</dbReference>
<reference evidence="10 11" key="1">
    <citation type="submission" date="2017-09" db="EMBL/GenBank/DDBJ databases">
        <authorList>
            <person name="Ehlers B."/>
            <person name="Leendertz F.H."/>
        </authorList>
    </citation>
    <scope>NUCLEOTIDE SEQUENCE [LARGE SCALE GENOMIC DNA]</scope>
    <source>
        <strain evidence="10 11">CGMCC 1.12662</strain>
    </source>
</reference>
<sequence>MKLDSKARVSIPARFRSVLESQDPDWDTGRNVQMIAVYGDHLADCVECYTVEAMAEIDELIDEMEQGDPETDAFIDWYQTQAQDFSIDDSGRIVLPAVLRNKIGVAPGEPLTFVGRGKTFEIWKPEKFQASRAAKAEALTEEGSLQIRNGRVNTQAVFDKIRKRRSAAAVEGG</sequence>
<evidence type="ECO:0000256" key="2">
    <source>
        <dbReference type="ARBA" id="ARBA00022490"/>
    </source>
</evidence>
<organism evidence="10 11">
    <name type="scientific">Pseudooceanicola antarcticus</name>
    <dbReference type="NCBI Taxonomy" id="1247613"/>
    <lineage>
        <taxon>Bacteria</taxon>
        <taxon>Pseudomonadati</taxon>
        <taxon>Pseudomonadota</taxon>
        <taxon>Alphaproteobacteria</taxon>
        <taxon>Rhodobacterales</taxon>
        <taxon>Paracoccaceae</taxon>
        <taxon>Pseudooceanicola</taxon>
    </lineage>
</organism>
<dbReference type="InterPro" id="IPR035644">
    <property type="entry name" value="MraZ_C"/>
</dbReference>
<keyword evidence="12" id="KW-1185">Reference proteome</keyword>
<keyword evidence="4 7" id="KW-0805">Transcription regulation</keyword>
<name>A0A285J369_9RHOB</name>